<evidence type="ECO:0000256" key="13">
    <source>
        <dbReference type="ARBA" id="ARBA00023012"/>
    </source>
</evidence>
<dbReference type="InterPro" id="IPR001789">
    <property type="entry name" value="Sig_transdc_resp-reg_receiver"/>
</dbReference>
<evidence type="ECO:0000256" key="16">
    <source>
        <dbReference type="SAM" id="Coils"/>
    </source>
</evidence>
<keyword evidence="13" id="KW-0902">Two-component regulatory system</keyword>
<dbReference type="InterPro" id="IPR019247">
    <property type="entry name" value="Histidine_kinase_BarA_N"/>
</dbReference>
<dbReference type="Pfam" id="PF09984">
    <property type="entry name" value="sCache_4"/>
    <property type="match status" value="1"/>
</dbReference>
<dbReference type="Gene3D" id="1.20.120.160">
    <property type="entry name" value="HPT domain"/>
    <property type="match status" value="1"/>
</dbReference>
<dbReference type="PROSITE" id="PS50109">
    <property type="entry name" value="HIS_KIN"/>
    <property type="match status" value="1"/>
</dbReference>
<keyword evidence="10 21" id="KW-0418">Kinase</keyword>
<gene>
    <name evidence="21" type="ORF">SVA_3707</name>
</gene>
<dbReference type="KEGG" id="sva:SVA_3707"/>
<feature type="domain" description="HAMP" evidence="20">
    <location>
        <begin position="204"/>
        <end position="256"/>
    </location>
</feature>
<feature type="modified residue" description="4-aspartylphosphate" evidence="15">
    <location>
        <position position="595"/>
    </location>
</feature>
<dbReference type="Proteomes" id="UP000218899">
    <property type="component" value="Chromosome"/>
</dbReference>
<keyword evidence="14 17" id="KW-0472">Membrane</keyword>
<comment type="subcellular location">
    <subcellularLocation>
        <location evidence="2">Cell inner membrane</location>
        <topology evidence="2">Multi-pass membrane protein</topology>
    </subcellularLocation>
</comment>
<evidence type="ECO:0000313" key="22">
    <source>
        <dbReference type="Proteomes" id="UP000218899"/>
    </source>
</evidence>
<dbReference type="PROSITE" id="PS50110">
    <property type="entry name" value="RESPONSE_REGULATORY"/>
    <property type="match status" value="1"/>
</dbReference>
<evidence type="ECO:0000256" key="11">
    <source>
        <dbReference type="ARBA" id="ARBA00022840"/>
    </source>
</evidence>
<evidence type="ECO:0000256" key="9">
    <source>
        <dbReference type="ARBA" id="ARBA00022741"/>
    </source>
</evidence>
<dbReference type="InterPro" id="IPR003661">
    <property type="entry name" value="HisK_dim/P_dom"/>
</dbReference>
<dbReference type="CDD" id="cd16922">
    <property type="entry name" value="HATPase_EvgS-ArcB-TorS-like"/>
    <property type="match status" value="1"/>
</dbReference>
<name>A0A1B4VD52_9GAMM</name>
<keyword evidence="11" id="KW-0067">ATP-binding</keyword>
<dbReference type="PROSITE" id="PS50885">
    <property type="entry name" value="HAMP"/>
    <property type="match status" value="1"/>
</dbReference>
<evidence type="ECO:0000256" key="14">
    <source>
        <dbReference type="ARBA" id="ARBA00023136"/>
    </source>
</evidence>
<accession>A0A1B4VD52</accession>
<feature type="transmembrane region" description="Helical" evidence="17">
    <location>
        <begin position="180"/>
        <end position="199"/>
    </location>
</feature>
<keyword evidence="9" id="KW-0547">Nucleotide-binding</keyword>
<protein>
    <recommendedName>
        <fullName evidence="3">histidine kinase</fullName>
        <ecNumber evidence="3">2.7.13.3</ecNumber>
    </recommendedName>
</protein>
<dbReference type="Pfam" id="PF00072">
    <property type="entry name" value="Response_reg"/>
    <property type="match status" value="1"/>
</dbReference>
<keyword evidence="16" id="KW-0175">Coiled coil</keyword>
<dbReference type="InterPro" id="IPR036097">
    <property type="entry name" value="HisK_dim/P_sf"/>
</dbReference>
<evidence type="ECO:0000256" key="15">
    <source>
        <dbReference type="PROSITE-ProRule" id="PRU00169"/>
    </source>
</evidence>
<dbReference type="FunFam" id="1.10.287.130:FF:000003">
    <property type="entry name" value="Histidine kinase"/>
    <property type="match status" value="1"/>
</dbReference>
<dbReference type="InterPro" id="IPR036890">
    <property type="entry name" value="HATPase_C_sf"/>
</dbReference>
<evidence type="ECO:0000256" key="5">
    <source>
        <dbReference type="ARBA" id="ARBA00022519"/>
    </source>
</evidence>
<dbReference type="EMBL" id="AP014936">
    <property type="protein sequence ID" value="BAU50241.1"/>
    <property type="molecule type" value="Genomic_DNA"/>
</dbReference>
<dbReference type="CDD" id="cd00082">
    <property type="entry name" value="HisKA"/>
    <property type="match status" value="1"/>
</dbReference>
<dbReference type="EC" id="2.7.13.3" evidence="3"/>
<organism evidence="21 22">
    <name type="scientific">Sulfurifustis variabilis</name>
    <dbReference type="NCBI Taxonomy" id="1675686"/>
    <lineage>
        <taxon>Bacteria</taxon>
        <taxon>Pseudomonadati</taxon>
        <taxon>Pseudomonadota</taxon>
        <taxon>Gammaproteobacteria</taxon>
        <taxon>Acidiferrobacterales</taxon>
        <taxon>Acidiferrobacteraceae</taxon>
        <taxon>Sulfurifustis</taxon>
    </lineage>
</organism>
<dbReference type="InterPro" id="IPR004358">
    <property type="entry name" value="Sig_transdc_His_kin-like_C"/>
</dbReference>
<evidence type="ECO:0000256" key="8">
    <source>
        <dbReference type="ARBA" id="ARBA00022692"/>
    </source>
</evidence>
<dbReference type="Pfam" id="PF02518">
    <property type="entry name" value="HATPase_c"/>
    <property type="match status" value="1"/>
</dbReference>
<keyword evidence="6 15" id="KW-0597">Phosphoprotein</keyword>
<dbReference type="SMART" id="SM00388">
    <property type="entry name" value="HisKA"/>
    <property type="match status" value="1"/>
</dbReference>
<evidence type="ECO:0000259" key="18">
    <source>
        <dbReference type="PROSITE" id="PS50109"/>
    </source>
</evidence>
<dbReference type="SUPFAM" id="SSF47384">
    <property type="entry name" value="Homodimeric domain of signal transducing histidine kinase"/>
    <property type="match status" value="1"/>
</dbReference>
<evidence type="ECO:0000259" key="19">
    <source>
        <dbReference type="PROSITE" id="PS50110"/>
    </source>
</evidence>
<keyword evidence="22" id="KW-1185">Reference proteome</keyword>
<dbReference type="SMART" id="SM00387">
    <property type="entry name" value="HATPase_c"/>
    <property type="match status" value="1"/>
</dbReference>
<dbReference type="SUPFAM" id="SSF158472">
    <property type="entry name" value="HAMP domain-like"/>
    <property type="match status" value="1"/>
</dbReference>
<feature type="domain" description="Response regulatory" evidence="19">
    <location>
        <begin position="546"/>
        <end position="663"/>
    </location>
</feature>
<dbReference type="AlphaFoldDB" id="A0A1B4VD52"/>
<keyword evidence="7" id="KW-0808">Transferase</keyword>
<evidence type="ECO:0000313" key="21">
    <source>
        <dbReference type="EMBL" id="BAU50241.1"/>
    </source>
</evidence>
<dbReference type="CDD" id="cd17546">
    <property type="entry name" value="REC_hyHK_CKI1_RcsC-like"/>
    <property type="match status" value="1"/>
</dbReference>
<evidence type="ECO:0000256" key="1">
    <source>
        <dbReference type="ARBA" id="ARBA00000085"/>
    </source>
</evidence>
<dbReference type="Gene3D" id="3.30.565.10">
    <property type="entry name" value="Histidine kinase-like ATPase, C-terminal domain"/>
    <property type="match status" value="1"/>
</dbReference>
<dbReference type="Gene3D" id="3.40.50.2300">
    <property type="match status" value="1"/>
</dbReference>
<dbReference type="GO" id="GO:0005524">
    <property type="term" value="F:ATP binding"/>
    <property type="evidence" value="ECO:0007669"/>
    <property type="project" value="UniProtKB-KW"/>
</dbReference>
<dbReference type="PANTHER" id="PTHR43047:SF78">
    <property type="entry name" value="SENSORY_REGULATORY PROTEIN RPFC"/>
    <property type="match status" value="1"/>
</dbReference>
<dbReference type="SMART" id="SM00304">
    <property type="entry name" value="HAMP"/>
    <property type="match status" value="1"/>
</dbReference>
<comment type="catalytic activity">
    <reaction evidence="1">
        <text>ATP + protein L-histidine = ADP + protein N-phospho-L-histidine.</text>
        <dbReference type="EC" id="2.7.13.3"/>
    </reaction>
</comment>
<evidence type="ECO:0000256" key="7">
    <source>
        <dbReference type="ARBA" id="ARBA00022679"/>
    </source>
</evidence>
<keyword evidence="5" id="KW-0997">Cell inner membrane</keyword>
<dbReference type="Gene3D" id="6.10.340.10">
    <property type="match status" value="1"/>
</dbReference>
<dbReference type="SUPFAM" id="SSF55874">
    <property type="entry name" value="ATPase domain of HSP90 chaperone/DNA topoisomerase II/histidine kinase"/>
    <property type="match status" value="1"/>
</dbReference>
<dbReference type="PRINTS" id="PR00344">
    <property type="entry name" value="BCTRLSENSOR"/>
</dbReference>
<proteinExistence type="predicted"/>
<dbReference type="InterPro" id="IPR003660">
    <property type="entry name" value="HAMP_dom"/>
</dbReference>
<evidence type="ECO:0000256" key="10">
    <source>
        <dbReference type="ARBA" id="ARBA00022777"/>
    </source>
</evidence>
<keyword evidence="4" id="KW-1003">Cell membrane</keyword>
<dbReference type="InterPro" id="IPR008207">
    <property type="entry name" value="Sig_transdc_His_kin_Hpt_dom"/>
</dbReference>
<dbReference type="Pfam" id="PF00512">
    <property type="entry name" value="HisKA"/>
    <property type="match status" value="1"/>
</dbReference>
<dbReference type="Pfam" id="PF00672">
    <property type="entry name" value="HAMP"/>
    <property type="match status" value="1"/>
</dbReference>
<dbReference type="GO" id="GO:0005886">
    <property type="term" value="C:plasma membrane"/>
    <property type="evidence" value="ECO:0007669"/>
    <property type="project" value="UniProtKB-SubCell"/>
</dbReference>
<dbReference type="CDD" id="cd06225">
    <property type="entry name" value="HAMP"/>
    <property type="match status" value="1"/>
</dbReference>
<dbReference type="SUPFAM" id="SSF52172">
    <property type="entry name" value="CheY-like"/>
    <property type="match status" value="1"/>
</dbReference>
<dbReference type="InterPro" id="IPR005467">
    <property type="entry name" value="His_kinase_dom"/>
</dbReference>
<evidence type="ECO:0000256" key="6">
    <source>
        <dbReference type="ARBA" id="ARBA00022553"/>
    </source>
</evidence>
<evidence type="ECO:0000256" key="4">
    <source>
        <dbReference type="ARBA" id="ARBA00022475"/>
    </source>
</evidence>
<evidence type="ECO:0000259" key="20">
    <source>
        <dbReference type="PROSITE" id="PS50885"/>
    </source>
</evidence>
<evidence type="ECO:0000256" key="12">
    <source>
        <dbReference type="ARBA" id="ARBA00022989"/>
    </source>
</evidence>
<dbReference type="PANTHER" id="PTHR43047">
    <property type="entry name" value="TWO-COMPONENT HISTIDINE PROTEIN KINASE"/>
    <property type="match status" value="1"/>
</dbReference>
<feature type="domain" description="Histidine kinase" evidence="18">
    <location>
        <begin position="303"/>
        <end position="524"/>
    </location>
</feature>
<dbReference type="FunFam" id="3.30.565.10:FF:000010">
    <property type="entry name" value="Sensor histidine kinase RcsC"/>
    <property type="match status" value="1"/>
</dbReference>
<dbReference type="SMART" id="SM00448">
    <property type="entry name" value="REC"/>
    <property type="match status" value="1"/>
</dbReference>
<sequence>MKLTRVQDWGIRPRALVLALLPAVSIAILLALYFVLAQLDDLEEELTEKGGAIVRQLAPASEYAVYSGNGELLRSIAEAVLAEADVRSVTISDANGDPLVLAGPPARRTSALPAAGGDPVYAPSDDGQSMVFRSPILQTELPIDSYFDDGRVAPRPSGKILGWVNVELSRDQTRQRGERILRNTLLITAALIFLSSLLARRMAEGIIRPIQKVTEAVRALGKGGLDWPVRTGAGGELGTLEDGVEAMAQALKASKAELERRVDAATARLRQALRDMEEKNLALEAARAEAESANRVKSQFLANISHEIRTPLNGMLGFLALLSDTRLDPEQREYARKMDISANALLSVIDDILDFARLEAGKLSIVPGAFELPNLVEDMRALYGPLARAKGLELRVVLDDAIPHRLVGAAGRIMQVLNILLSNAIKFTSSGGVTLETTRLDDSASRVTVRFAVTDTGIGIASEDRDRLFHPFSQLEAGRHRRFRGTGLGLAIAKSLVDLMGGTIELRSEPGKGSRFSFTLPLARAGREAAVPAGAPPPRPDVRGLKVLVVDDNEINRQYLYALLRRQGAEVHEAEDGLRAVEACAAHAYDLVFMDIHMPGIDGLEAATQIRDSLGQQSRTRIVALTADAVFASGVRPETSRFDGYLVKPVTPDTLYALLGGFGRPAAPSVEDLLAVAEPTGEYETTLDPAAGIRLASGDRALWSASVRKLLARLPEQLERVGHDGGNDLAQVAETAHQIAGSATYCAAPALERAARRLEAAARAGDRSRTEAAVVALRLEAGRLERAWATLGPGE</sequence>
<dbReference type="SUPFAM" id="SSF47226">
    <property type="entry name" value="Histidine-containing phosphotransfer domain, HPT domain"/>
    <property type="match status" value="1"/>
</dbReference>
<dbReference type="InterPro" id="IPR003594">
    <property type="entry name" value="HATPase_dom"/>
</dbReference>
<dbReference type="RefSeq" id="WP_169924179.1">
    <property type="nucleotide sequence ID" value="NZ_AP014936.1"/>
</dbReference>
<dbReference type="Pfam" id="PF01627">
    <property type="entry name" value="Hpt"/>
    <property type="match status" value="1"/>
</dbReference>
<evidence type="ECO:0000256" key="17">
    <source>
        <dbReference type="SAM" id="Phobius"/>
    </source>
</evidence>
<dbReference type="Gene3D" id="1.10.287.130">
    <property type="match status" value="1"/>
</dbReference>
<dbReference type="InterPro" id="IPR036641">
    <property type="entry name" value="HPT_dom_sf"/>
</dbReference>
<evidence type="ECO:0000256" key="3">
    <source>
        <dbReference type="ARBA" id="ARBA00012438"/>
    </source>
</evidence>
<dbReference type="InterPro" id="IPR011006">
    <property type="entry name" value="CheY-like_superfamily"/>
</dbReference>
<feature type="transmembrane region" description="Helical" evidence="17">
    <location>
        <begin position="15"/>
        <end position="36"/>
    </location>
</feature>
<reference evidence="21 22" key="1">
    <citation type="submission" date="2015-08" db="EMBL/GenBank/DDBJ databases">
        <title>Complete genome sequence of Sulfurifustis variabilis.</title>
        <authorList>
            <person name="Miura A."/>
            <person name="Kojima H."/>
            <person name="Fukui M."/>
        </authorList>
    </citation>
    <scope>NUCLEOTIDE SEQUENCE [LARGE SCALE GENOMIC DNA]</scope>
    <source>
        <strain evidence="22">skN76</strain>
    </source>
</reference>
<keyword evidence="8 17" id="KW-0812">Transmembrane</keyword>
<keyword evidence="12 17" id="KW-1133">Transmembrane helix</keyword>
<dbReference type="GO" id="GO:0000155">
    <property type="term" value="F:phosphorelay sensor kinase activity"/>
    <property type="evidence" value="ECO:0007669"/>
    <property type="project" value="InterPro"/>
</dbReference>
<evidence type="ECO:0000256" key="2">
    <source>
        <dbReference type="ARBA" id="ARBA00004429"/>
    </source>
</evidence>
<feature type="coiled-coil region" evidence="16">
    <location>
        <begin position="241"/>
        <end position="303"/>
    </location>
</feature>